<evidence type="ECO:0000259" key="5">
    <source>
        <dbReference type="PROSITE" id="PS50931"/>
    </source>
</evidence>
<dbReference type="PANTHER" id="PTHR30346">
    <property type="entry name" value="TRANSCRIPTIONAL DUAL REGULATOR HCAR-RELATED"/>
    <property type="match status" value="1"/>
</dbReference>
<keyword evidence="4" id="KW-0804">Transcription</keyword>
<evidence type="ECO:0000313" key="7">
    <source>
        <dbReference type="Proteomes" id="UP000466388"/>
    </source>
</evidence>
<evidence type="ECO:0000256" key="4">
    <source>
        <dbReference type="ARBA" id="ARBA00023163"/>
    </source>
</evidence>
<dbReference type="InterPro" id="IPR000847">
    <property type="entry name" value="LysR_HTH_N"/>
</dbReference>
<dbReference type="AlphaFoldDB" id="A0A7X2XV28"/>
<evidence type="ECO:0000256" key="1">
    <source>
        <dbReference type="ARBA" id="ARBA00009437"/>
    </source>
</evidence>
<reference evidence="6 7" key="1">
    <citation type="submission" date="2019-11" db="EMBL/GenBank/DDBJ databases">
        <title>Lactobacillus sp. nov. CRM56-3, isolated from fermented tea leaves.</title>
        <authorList>
            <person name="Phuengjayaem S."/>
            <person name="Tanasupawat S."/>
        </authorList>
    </citation>
    <scope>NUCLEOTIDE SEQUENCE [LARGE SCALE GENOMIC DNA]</scope>
    <source>
        <strain evidence="6 7">CRM56-3</strain>
    </source>
</reference>
<comment type="caution">
    <text evidence="6">The sequence shown here is derived from an EMBL/GenBank/DDBJ whole genome shotgun (WGS) entry which is preliminary data.</text>
</comment>
<dbReference type="GO" id="GO:0032993">
    <property type="term" value="C:protein-DNA complex"/>
    <property type="evidence" value="ECO:0007669"/>
    <property type="project" value="TreeGrafter"/>
</dbReference>
<dbReference type="PANTHER" id="PTHR30346:SF28">
    <property type="entry name" value="HTH-TYPE TRANSCRIPTIONAL REGULATOR CYNR"/>
    <property type="match status" value="1"/>
</dbReference>
<evidence type="ECO:0000313" key="6">
    <source>
        <dbReference type="EMBL" id="MTV82149.1"/>
    </source>
</evidence>
<dbReference type="EMBL" id="WNJO01000005">
    <property type="protein sequence ID" value="MTV82149.1"/>
    <property type="molecule type" value="Genomic_DNA"/>
</dbReference>
<dbReference type="InterPro" id="IPR036390">
    <property type="entry name" value="WH_DNA-bd_sf"/>
</dbReference>
<sequence>MIPVYLLQELVTFADKRTLAATADTLHVTQPSITRGMQKLETLLDVQLFERQPNKIWLTKTGEYAAQQAKQLLDLQADLQVKVKNFDHQQRQLMIGMTIPGPRKLLQSYSSWLNAEIDSQLLDNKNVVSTLKDHVDSVVFTNFKVLDPAVTAVFIGHENLSVNIDQFTFQANQKTITFQELRGRTFIVYSDIGPWRDLIQREIPDAKFMYQSSDALSELIAHSHYPYFTTNLPTRINGLKEAPRNRVRIPISDSQASMSIYANYLKTTQLPANLIATLKRDWPQN</sequence>
<keyword evidence="2" id="KW-0805">Transcription regulation</keyword>
<dbReference type="PRINTS" id="PR00039">
    <property type="entry name" value="HTHLYSR"/>
</dbReference>
<dbReference type="Pfam" id="PF00126">
    <property type="entry name" value="HTH_1"/>
    <property type="match status" value="1"/>
</dbReference>
<dbReference type="GO" id="GO:0003700">
    <property type="term" value="F:DNA-binding transcription factor activity"/>
    <property type="evidence" value="ECO:0007669"/>
    <property type="project" value="InterPro"/>
</dbReference>
<evidence type="ECO:0000256" key="2">
    <source>
        <dbReference type="ARBA" id="ARBA00023015"/>
    </source>
</evidence>
<keyword evidence="3" id="KW-0238">DNA-binding</keyword>
<dbReference type="SUPFAM" id="SSF46785">
    <property type="entry name" value="Winged helix' DNA-binding domain"/>
    <property type="match status" value="1"/>
</dbReference>
<dbReference type="InterPro" id="IPR036388">
    <property type="entry name" value="WH-like_DNA-bd_sf"/>
</dbReference>
<dbReference type="Proteomes" id="UP000466388">
    <property type="component" value="Unassembled WGS sequence"/>
</dbReference>
<dbReference type="PROSITE" id="PS50931">
    <property type="entry name" value="HTH_LYSR"/>
    <property type="match status" value="1"/>
</dbReference>
<feature type="domain" description="HTH lysR-type" evidence="5">
    <location>
        <begin position="2"/>
        <end position="59"/>
    </location>
</feature>
<comment type="similarity">
    <text evidence="1">Belongs to the LysR transcriptional regulatory family.</text>
</comment>
<keyword evidence="7" id="KW-1185">Reference proteome</keyword>
<name>A0A7X2XV28_9LACO</name>
<dbReference type="GO" id="GO:0003677">
    <property type="term" value="F:DNA binding"/>
    <property type="evidence" value="ECO:0007669"/>
    <property type="project" value="UniProtKB-KW"/>
</dbReference>
<proteinExistence type="inferred from homology"/>
<protein>
    <submittedName>
        <fullName evidence="6">LysR family transcriptional regulator</fullName>
    </submittedName>
</protein>
<dbReference type="Gene3D" id="1.10.10.10">
    <property type="entry name" value="Winged helix-like DNA-binding domain superfamily/Winged helix DNA-binding domain"/>
    <property type="match status" value="1"/>
</dbReference>
<accession>A0A7X2XV28</accession>
<organism evidence="6 7">
    <name type="scientific">Secundilactobacillus folii</name>
    <dbReference type="NCBI Taxonomy" id="2678357"/>
    <lineage>
        <taxon>Bacteria</taxon>
        <taxon>Bacillati</taxon>
        <taxon>Bacillota</taxon>
        <taxon>Bacilli</taxon>
        <taxon>Lactobacillales</taxon>
        <taxon>Lactobacillaceae</taxon>
        <taxon>Secundilactobacillus</taxon>
    </lineage>
</organism>
<gene>
    <name evidence="6" type="ORF">GM612_05720</name>
</gene>
<dbReference type="RefSeq" id="WP_155431422.1">
    <property type="nucleotide sequence ID" value="NZ_WNJO01000005.1"/>
</dbReference>
<evidence type="ECO:0000256" key="3">
    <source>
        <dbReference type="ARBA" id="ARBA00023125"/>
    </source>
</evidence>